<dbReference type="EMBL" id="JPOX01000004">
    <property type="protein sequence ID" value="KFX51746.1"/>
    <property type="molecule type" value="Genomic_DNA"/>
</dbReference>
<organism evidence="3">
    <name type="scientific">Talaromyces marneffei PM1</name>
    <dbReference type="NCBI Taxonomy" id="1077442"/>
    <lineage>
        <taxon>Eukaryota</taxon>
        <taxon>Fungi</taxon>
        <taxon>Dikarya</taxon>
        <taxon>Ascomycota</taxon>
        <taxon>Pezizomycotina</taxon>
        <taxon>Eurotiomycetes</taxon>
        <taxon>Eurotiomycetidae</taxon>
        <taxon>Eurotiales</taxon>
        <taxon>Trichocomaceae</taxon>
        <taxon>Talaromyces</taxon>
        <taxon>Talaromyces sect. Talaromyces</taxon>
    </lineage>
</organism>
<protein>
    <submittedName>
        <fullName evidence="3">Phosphatidylglycerol/phosphatidylinositol transfer protein</fullName>
    </submittedName>
</protein>
<dbReference type="HOGENOM" id="CLU_1441948_0_0_1"/>
<reference key="1">
    <citation type="journal article" date="2014" name="PLoS Genet.">
        <title>Signature Gene Expression Reveals Novel Clues to the Molecular Mechanisms of Dimorphic Transition in Penicillium marneffei.</title>
        <authorList>
            <person name="Yang E."/>
            <person name="Wang G."/>
            <person name="Cai J."/>
            <person name="Woo P.C."/>
            <person name="Lau S.K."/>
            <person name="Yuen K.-Y."/>
            <person name="Chow W.-N."/>
            <person name="Lin X."/>
        </authorList>
    </citation>
    <scope>NUCLEOTIDE SEQUENCE [LARGE SCALE GENOMIC DNA]</scope>
    <source>
        <strain>PM1</strain>
    </source>
</reference>
<evidence type="ECO:0000313" key="3">
    <source>
        <dbReference type="EMBL" id="KFX51746.1"/>
    </source>
</evidence>
<accession>A0A093VYP4</accession>
<evidence type="ECO:0000256" key="1">
    <source>
        <dbReference type="SAM" id="SignalP"/>
    </source>
</evidence>
<sequence>MEQIRFLAVNTLVWLGWFQSSAQRSTNTATSLSIPGVIPGGSNLKLSPESRNTDVFQIEQLIIDPTPPLVEENLDIYIYGTFLADISDDPIWNWYARDLRDNSTNSPGLSGTLPFCGIKETIEQPDPNREKKCPPEKGFTLISLHYYVPWFVGEANLTVKFDAMTKEGERIYCLDGEFELKYPEGKSA</sequence>
<feature type="chain" id="PRO_5001888459" evidence="1">
    <location>
        <begin position="23"/>
        <end position="188"/>
    </location>
</feature>
<comment type="caution">
    <text evidence="3">The sequence shown here is derived from an EMBL/GenBank/DDBJ whole genome shotgun (WGS) entry which is preliminary data.</text>
</comment>
<dbReference type="AlphaFoldDB" id="A0A093VYP4"/>
<name>A0A093VYP4_TALMA</name>
<keyword evidence="1" id="KW-0732">Signal</keyword>
<dbReference type="InterPro" id="IPR003172">
    <property type="entry name" value="ML_dom"/>
</dbReference>
<dbReference type="Pfam" id="PF02221">
    <property type="entry name" value="E1_DerP2_DerF2"/>
    <property type="match status" value="1"/>
</dbReference>
<feature type="domain" description="MD-2-related lipid-recognition" evidence="2">
    <location>
        <begin position="52"/>
        <end position="179"/>
    </location>
</feature>
<feature type="signal peptide" evidence="1">
    <location>
        <begin position="1"/>
        <end position="22"/>
    </location>
</feature>
<proteinExistence type="predicted"/>
<reference evidence="3" key="2">
    <citation type="journal article" date="2014" name="PLoS Genet.">
        <title>Signature gene expression reveals novel clues to the molecular mechanisms of dimorphic transition in Penicillium marneffei.</title>
        <authorList>
            <person name="Yang E."/>
            <person name="Wang G."/>
            <person name="Cai J."/>
            <person name="Woo P.C."/>
            <person name="Lau S.K."/>
            <person name="Yuen K.-Y."/>
            <person name="Chow W.-N."/>
            <person name="Lin X."/>
        </authorList>
    </citation>
    <scope>NUCLEOTIDE SEQUENCE</scope>
    <source>
        <strain evidence="3">PM1</strain>
    </source>
</reference>
<gene>
    <name evidence="3" type="ORF">GQ26_0041530</name>
</gene>
<evidence type="ECO:0000259" key="2">
    <source>
        <dbReference type="Pfam" id="PF02221"/>
    </source>
</evidence>